<organism evidence="2 3">
    <name type="scientific">Oleomonas cavernae</name>
    <dbReference type="NCBI Taxonomy" id="2320859"/>
    <lineage>
        <taxon>Bacteria</taxon>
        <taxon>Pseudomonadati</taxon>
        <taxon>Pseudomonadota</taxon>
        <taxon>Alphaproteobacteria</taxon>
        <taxon>Acetobacterales</taxon>
        <taxon>Acetobacteraceae</taxon>
        <taxon>Oleomonas</taxon>
    </lineage>
</organism>
<protein>
    <recommendedName>
        <fullName evidence="1">Transcriptional regulator TetR C-terminal Proteobacteria type domain-containing protein</fullName>
    </recommendedName>
</protein>
<evidence type="ECO:0000313" key="2">
    <source>
        <dbReference type="EMBL" id="RJF80647.1"/>
    </source>
</evidence>
<dbReference type="SUPFAM" id="SSF48498">
    <property type="entry name" value="Tetracyclin repressor-like, C-terminal domain"/>
    <property type="match status" value="1"/>
</dbReference>
<gene>
    <name evidence="2" type="ORF">D3874_26440</name>
</gene>
<feature type="domain" description="Transcriptional regulator TetR C-terminal Proteobacteria type" evidence="1">
    <location>
        <begin position="5"/>
        <end position="55"/>
    </location>
</feature>
<dbReference type="Gene3D" id="1.10.357.10">
    <property type="entry name" value="Tetracycline Repressor, domain 2"/>
    <property type="match status" value="1"/>
</dbReference>
<dbReference type="Pfam" id="PF14246">
    <property type="entry name" value="TetR_C_7"/>
    <property type="match status" value="1"/>
</dbReference>
<dbReference type="AlphaFoldDB" id="A0A418VU20"/>
<evidence type="ECO:0000259" key="1">
    <source>
        <dbReference type="Pfam" id="PF14246"/>
    </source>
</evidence>
<dbReference type="Proteomes" id="UP000284605">
    <property type="component" value="Unassembled WGS sequence"/>
</dbReference>
<proteinExistence type="predicted"/>
<dbReference type="EMBL" id="QYUK01000016">
    <property type="protein sequence ID" value="RJF80647.1"/>
    <property type="molecule type" value="Genomic_DNA"/>
</dbReference>
<reference evidence="2 3" key="1">
    <citation type="submission" date="2018-09" db="EMBL/GenBank/DDBJ databases">
        <authorList>
            <person name="Zhu H."/>
        </authorList>
    </citation>
    <scope>NUCLEOTIDE SEQUENCE [LARGE SCALE GENOMIC DNA]</scope>
    <source>
        <strain evidence="2 3">K1W22B-8</strain>
    </source>
</reference>
<dbReference type="InterPro" id="IPR036271">
    <property type="entry name" value="Tet_transcr_reg_TetR-rel_C_sf"/>
</dbReference>
<comment type="caution">
    <text evidence="2">The sequence shown here is derived from an EMBL/GenBank/DDBJ whole genome shotgun (WGS) entry which is preliminary data.</text>
</comment>
<sequence length="108" mass="11814">MGEAKAREFLRLMIGEASRVPDLAKFYLQEITGRGNRALLGVLEKGAATGEFSADALARFKAMPEALVAPIVMAALQRLTSNHWDEVPDLEAQMAAHLDLILNGLRPR</sequence>
<name>A0A418VU20_9PROT</name>
<evidence type="ECO:0000313" key="3">
    <source>
        <dbReference type="Proteomes" id="UP000284605"/>
    </source>
</evidence>
<dbReference type="InterPro" id="IPR039536">
    <property type="entry name" value="TetR_C_Proteobacteria"/>
</dbReference>
<keyword evidence="3" id="KW-1185">Reference proteome</keyword>
<accession>A0A418VU20</accession>